<sequence>MAPEDTLAKGARTMLAHPPAAPPGSPPLHSDRRDWANDLISGPAGLIAERVLSSDVAGYIRFRAACAAWRASCADPRAQGVADRRFHPRRWIMLPLANNHRGRRRFLNVSTGECVYARIPDLRRNYFLGPTAEGLLALCRKGDHVVQLLNPLTGQLTDFPRADTMPLTRCDWVDGRVRFFITLHSAGLADDSTVALLYNSGELAVELAVAKPGDERWTRVKLDLTCRNIEPPLAVLPYGGRLYCVTHKSISVVETAADRQPRLAPVADHGLAGGQWSHADWMCPVYDDGGGLILVHRNAARAGGYPRDPSEERYTTYQAKLDTGDVVPMRGLGGQALFLSHGRSVSVSAKISSSISTDTVYDVCHFYTILTFDLLGESAAEVRFGEDDNANLLWSYVRYN</sequence>
<accession>A0A8T0WCH4</accession>
<evidence type="ECO:0000256" key="1">
    <source>
        <dbReference type="SAM" id="MobiDB-lite"/>
    </source>
</evidence>
<dbReference type="Pfam" id="PF03478">
    <property type="entry name" value="Beta-prop_KIB1-4"/>
    <property type="match status" value="1"/>
</dbReference>
<keyword evidence="4" id="KW-1185">Reference proteome</keyword>
<evidence type="ECO:0000259" key="2">
    <source>
        <dbReference type="Pfam" id="PF03478"/>
    </source>
</evidence>
<dbReference type="InterPro" id="IPR005174">
    <property type="entry name" value="KIB1-4_b-propeller"/>
</dbReference>
<feature type="region of interest" description="Disordered" evidence="1">
    <location>
        <begin position="1"/>
        <end position="31"/>
    </location>
</feature>
<proteinExistence type="predicted"/>
<feature type="domain" description="KIB1-4 beta-propeller" evidence="2">
    <location>
        <begin position="107"/>
        <end position="361"/>
    </location>
</feature>
<organism evidence="3 4">
    <name type="scientific">Panicum virgatum</name>
    <name type="common">Blackwell switchgrass</name>
    <dbReference type="NCBI Taxonomy" id="38727"/>
    <lineage>
        <taxon>Eukaryota</taxon>
        <taxon>Viridiplantae</taxon>
        <taxon>Streptophyta</taxon>
        <taxon>Embryophyta</taxon>
        <taxon>Tracheophyta</taxon>
        <taxon>Spermatophyta</taxon>
        <taxon>Magnoliopsida</taxon>
        <taxon>Liliopsida</taxon>
        <taxon>Poales</taxon>
        <taxon>Poaceae</taxon>
        <taxon>PACMAD clade</taxon>
        <taxon>Panicoideae</taxon>
        <taxon>Panicodae</taxon>
        <taxon>Paniceae</taxon>
        <taxon>Panicinae</taxon>
        <taxon>Panicum</taxon>
        <taxon>Panicum sect. Hiantes</taxon>
    </lineage>
</organism>
<reference evidence="3" key="1">
    <citation type="submission" date="2020-05" db="EMBL/GenBank/DDBJ databases">
        <title>WGS assembly of Panicum virgatum.</title>
        <authorList>
            <person name="Lovell J.T."/>
            <person name="Jenkins J."/>
            <person name="Shu S."/>
            <person name="Juenger T.E."/>
            <person name="Schmutz J."/>
        </authorList>
    </citation>
    <scope>NUCLEOTIDE SEQUENCE</scope>
    <source>
        <strain evidence="3">AP13</strain>
    </source>
</reference>
<name>A0A8T0WCH4_PANVG</name>
<dbReference type="Proteomes" id="UP000823388">
    <property type="component" value="Chromosome 2K"/>
</dbReference>
<dbReference type="PANTHER" id="PTHR33165">
    <property type="entry name" value="F-BOX DOMAIN CONTAINING PROTEIN-LIKE-RELATED"/>
    <property type="match status" value="1"/>
</dbReference>
<evidence type="ECO:0000313" key="4">
    <source>
        <dbReference type="Proteomes" id="UP000823388"/>
    </source>
</evidence>
<dbReference type="AlphaFoldDB" id="A0A8T0WCH4"/>
<evidence type="ECO:0000313" key="3">
    <source>
        <dbReference type="EMBL" id="KAG2646312.1"/>
    </source>
</evidence>
<dbReference type="PANTHER" id="PTHR33165:SF63">
    <property type="entry name" value="OS03G0792300 PROTEIN"/>
    <property type="match status" value="1"/>
</dbReference>
<gene>
    <name evidence="3" type="ORF">PVAP13_2KG501500</name>
</gene>
<dbReference type="EMBL" id="CM029039">
    <property type="protein sequence ID" value="KAG2646312.1"/>
    <property type="molecule type" value="Genomic_DNA"/>
</dbReference>
<comment type="caution">
    <text evidence="3">The sequence shown here is derived from an EMBL/GenBank/DDBJ whole genome shotgun (WGS) entry which is preliminary data.</text>
</comment>
<protein>
    <recommendedName>
        <fullName evidence="2">KIB1-4 beta-propeller domain-containing protein</fullName>
    </recommendedName>
</protein>